<feature type="domain" description="DUF4350" evidence="2">
    <location>
        <begin position="41"/>
        <end position="215"/>
    </location>
</feature>
<sequence>MRALWRRWRWWLLSGLALLLVGTMVAGIPGSDSYAPLDPRSGAPGGTRAADQLLQQRGVTSRTATSESELTAALRADDTTVVLSYPDELPYQELARLAALHRGARSRLVLVAPDQPVLNAFSPGISTYYSDADGNTPVEPSCKLPEAVNAGAAQLGGQSYDPGPSDTGCYPHGGTRRSLVSRTTGTQQVVVVGSARPFTNERLDREGNAALALGLFGAHRQLVWQTPGHNVAATATGGHKTIDELIPSGWHWAALQLTFAALLAVVWRARRLGPVLSERLPAVVRASETTEGRARLYHRANARGHAAETLRRATRRRAAAALGLPHTAGDPEPTALTEAAAARLGRPAADLQHLLYGPAPTDDAALLRLADELDDIEWQVRQP</sequence>
<dbReference type="eggNOG" id="ENOG502ZY4N">
    <property type="taxonomic scope" value="Bacteria"/>
</dbReference>
<evidence type="ECO:0000313" key="4">
    <source>
        <dbReference type="Proteomes" id="UP000027178"/>
    </source>
</evidence>
<comment type="caution">
    <text evidence="3">The sequence shown here is derived from an EMBL/GenBank/DDBJ whole genome shotgun (WGS) entry which is preliminary data.</text>
</comment>
<protein>
    <recommendedName>
        <fullName evidence="2">DUF4350 domain-containing protein</fullName>
    </recommendedName>
</protein>
<proteinExistence type="predicted"/>
<evidence type="ECO:0000313" key="3">
    <source>
        <dbReference type="EMBL" id="KDN85244.1"/>
    </source>
</evidence>
<organism evidence="3 4">
    <name type="scientific">Kitasatospora cheerisanensis KCTC 2395</name>
    <dbReference type="NCBI Taxonomy" id="1348663"/>
    <lineage>
        <taxon>Bacteria</taxon>
        <taxon>Bacillati</taxon>
        <taxon>Actinomycetota</taxon>
        <taxon>Actinomycetes</taxon>
        <taxon>Kitasatosporales</taxon>
        <taxon>Streptomycetaceae</taxon>
        <taxon>Kitasatospora</taxon>
    </lineage>
</organism>
<dbReference type="PATRIC" id="fig|1348663.4.peg.2942"/>
<evidence type="ECO:0000256" key="1">
    <source>
        <dbReference type="SAM" id="MobiDB-lite"/>
    </source>
</evidence>
<evidence type="ECO:0000259" key="2">
    <source>
        <dbReference type="Pfam" id="PF14258"/>
    </source>
</evidence>
<accession>A0A066YZ42</accession>
<feature type="region of interest" description="Disordered" evidence="1">
    <location>
        <begin position="154"/>
        <end position="178"/>
    </location>
</feature>
<gene>
    <name evidence="3" type="ORF">KCH_30630</name>
</gene>
<dbReference type="InterPro" id="IPR025646">
    <property type="entry name" value="DUF4350"/>
</dbReference>
<keyword evidence="4" id="KW-1185">Reference proteome</keyword>
<dbReference type="OrthoDB" id="5241668at2"/>
<dbReference type="Proteomes" id="UP000027178">
    <property type="component" value="Unassembled WGS sequence"/>
</dbReference>
<dbReference type="HOGENOM" id="CLU_037015_0_0_11"/>
<dbReference type="EMBL" id="JNBY01000086">
    <property type="protein sequence ID" value="KDN85244.1"/>
    <property type="molecule type" value="Genomic_DNA"/>
</dbReference>
<dbReference type="Pfam" id="PF14258">
    <property type="entry name" value="DUF4350"/>
    <property type="match status" value="1"/>
</dbReference>
<name>A0A066YZ42_9ACTN</name>
<reference evidence="3 4" key="1">
    <citation type="submission" date="2014-05" db="EMBL/GenBank/DDBJ databases">
        <title>Draft Genome Sequence of Kitasatospora cheerisanensis KCTC 2395.</title>
        <authorList>
            <person name="Nam D.H."/>
        </authorList>
    </citation>
    <scope>NUCLEOTIDE SEQUENCE [LARGE SCALE GENOMIC DNA]</scope>
    <source>
        <strain evidence="3 4">KCTC 2395</strain>
    </source>
</reference>
<dbReference type="RefSeq" id="WP_051653075.1">
    <property type="nucleotide sequence ID" value="NZ_KK853997.1"/>
</dbReference>
<dbReference type="AlphaFoldDB" id="A0A066YZ42"/>